<dbReference type="InterPro" id="IPR029058">
    <property type="entry name" value="AB_hydrolase_fold"/>
</dbReference>
<feature type="compositionally biased region" description="Polar residues" evidence="1">
    <location>
        <begin position="397"/>
        <end position="417"/>
    </location>
</feature>
<dbReference type="EMBL" id="JAXOVC010000007">
    <property type="protein sequence ID" value="KAK4499646.1"/>
    <property type="molecule type" value="Genomic_DNA"/>
</dbReference>
<feature type="compositionally biased region" description="Polar residues" evidence="1">
    <location>
        <begin position="302"/>
        <end position="332"/>
    </location>
</feature>
<reference evidence="2 3" key="1">
    <citation type="journal article" date="2023" name="G3 (Bethesda)">
        <title>A chromosome-level genome assembly of Zasmidium syzygii isolated from banana leaves.</title>
        <authorList>
            <person name="van Westerhoven A.C."/>
            <person name="Mehrabi R."/>
            <person name="Talebi R."/>
            <person name="Steentjes M.B.F."/>
            <person name="Corcolon B."/>
            <person name="Chong P.A."/>
            <person name="Kema G.H.J."/>
            <person name="Seidl M.F."/>
        </authorList>
    </citation>
    <scope>NUCLEOTIDE SEQUENCE [LARGE SCALE GENOMIC DNA]</scope>
    <source>
        <strain evidence="2 3">P124</strain>
    </source>
</reference>
<feature type="compositionally biased region" description="Low complexity" evidence="1">
    <location>
        <begin position="374"/>
        <end position="391"/>
    </location>
</feature>
<keyword evidence="3" id="KW-1185">Reference proteome</keyword>
<gene>
    <name evidence="2" type="ORF">PRZ48_010164</name>
</gene>
<evidence type="ECO:0000256" key="1">
    <source>
        <dbReference type="SAM" id="MobiDB-lite"/>
    </source>
</evidence>
<accession>A0ABR0EED7</accession>
<dbReference type="Gene3D" id="3.40.50.1820">
    <property type="entry name" value="alpha/beta hydrolase"/>
    <property type="match status" value="1"/>
</dbReference>
<dbReference type="Proteomes" id="UP001305779">
    <property type="component" value="Unassembled WGS sequence"/>
</dbReference>
<dbReference type="SUPFAM" id="SSF53474">
    <property type="entry name" value="alpha/beta-Hydrolases"/>
    <property type="match status" value="1"/>
</dbReference>
<organism evidence="2 3">
    <name type="scientific">Zasmidium cellare</name>
    <name type="common">Wine cellar mold</name>
    <name type="synonym">Racodium cellare</name>
    <dbReference type="NCBI Taxonomy" id="395010"/>
    <lineage>
        <taxon>Eukaryota</taxon>
        <taxon>Fungi</taxon>
        <taxon>Dikarya</taxon>
        <taxon>Ascomycota</taxon>
        <taxon>Pezizomycotina</taxon>
        <taxon>Dothideomycetes</taxon>
        <taxon>Dothideomycetidae</taxon>
        <taxon>Mycosphaerellales</taxon>
        <taxon>Mycosphaerellaceae</taxon>
        <taxon>Zasmidium</taxon>
    </lineage>
</organism>
<proteinExistence type="predicted"/>
<evidence type="ECO:0000313" key="2">
    <source>
        <dbReference type="EMBL" id="KAK4499646.1"/>
    </source>
</evidence>
<feature type="region of interest" description="Disordered" evidence="1">
    <location>
        <begin position="296"/>
        <end position="463"/>
    </location>
</feature>
<feature type="compositionally biased region" description="Polar residues" evidence="1">
    <location>
        <begin position="345"/>
        <end position="373"/>
    </location>
</feature>
<comment type="caution">
    <text evidence="2">The sequence shown here is derived from an EMBL/GenBank/DDBJ whole genome shotgun (WGS) entry which is preliminary data.</text>
</comment>
<evidence type="ECO:0000313" key="3">
    <source>
        <dbReference type="Proteomes" id="UP001305779"/>
    </source>
</evidence>
<protein>
    <submittedName>
        <fullName evidence="2">Uncharacterized protein</fullName>
    </submittedName>
</protein>
<name>A0ABR0EED7_ZASCE</name>
<sequence length="463" mass="51853">MERGFDAAVATVNRDIYPEDKYPYGQWAYQHYFETHFERMVKWFGADVETCLPVMYTKGSPEGMGKVSPAANIGDEGGMFASEKPDPAWRNIPRSMLCAEEEYLQEAIAAFKHSSFWGPLARYSNHERNEKYFETAKNDGTLHMPALFVAGSWDSGCDVVHSTLAEPARRNCTNLTETSVEAGHWVVQEKPEDVNAAIVRCQDRATSIIGFSHDQGQSKWIEREAVSGCECLPGMSYVQSQEGMTRREYLRQEYDEQRRELDSAMSVLAVLRHGSDREATETLARIRLGQTLQEANDEIESSRASQNQEDESMSSVGDEQSTAESPSTQSFDHQGPYPNLDRTRASFSTTSAIPPSSYWTQGPPQMHSQAYTASSSRRPSQQQQQQQQRQQGFGTMDPQNFASWPSPLSSEPQSAVSDWSGIGVQQFEQFDFGTDGDMHYQPDDSASGGPRSTSNFGHGRTRN</sequence>